<dbReference type="GO" id="GO:0020037">
    <property type="term" value="F:heme binding"/>
    <property type="evidence" value="ECO:0007669"/>
    <property type="project" value="InterPro"/>
</dbReference>
<evidence type="ECO:0000256" key="4">
    <source>
        <dbReference type="ARBA" id="ARBA00023004"/>
    </source>
</evidence>
<gene>
    <name evidence="7" type="ORF">HYALB_00013195</name>
</gene>
<dbReference type="InterPro" id="IPR001128">
    <property type="entry name" value="Cyt_P450"/>
</dbReference>
<dbReference type="Gene3D" id="1.10.630.10">
    <property type="entry name" value="Cytochrome P450"/>
    <property type="match status" value="1"/>
</dbReference>
<dbReference type="SUPFAM" id="SSF48264">
    <property type="entry name" value="Cytochrome P450"/>
    <property type="match status" value="1"/>
</dbReference>
<accession>A0A9N9LUG0</accession>
<comment type="cofactor">
    <cofactor evidence="1 5">
        <name>heme</name>
        <dbReference type="ChEBI" id="CHEBI:30413"/>
    </cofactor>
</comment>
<organism evidence="7 8">
    <name type="scientific">Hymenoscyphus albidus</name>
    <dbReference type="NCBI Taxonomy" id="595503"/>
    <lineage>
        <taxon>Eukaryota</taxon>
        <taxon>Fungi</taxon>
        <taxon>Dikarya</taxon>
        <taxon>Ascomycota</taxon>
        <taxon>Pezizomycotina</taxon>
        <taxon>Leotiomycetes</taxon>
        <taxon>Helotiales</taxon>
        <taxon>Helotiaceae</taxon>
        <taxon>Hymenoscyphus</taxon>
    </lineage>
</organism>
<evidence type="ECO:0000256" key="6">
    <source>
        <dbReference type="RuleBase" id="RU000461"/>
    </source>
</evidence>
<dbReference type="PRINTS" id="PR00463">
    <property type="entry name" value="EP450I"/>
</dbReference>
<keyword evidence="6" id="KW-0503">Monooxygenase</keyword>
<dbReference type="InterPro" id="IPR036396">
    <property type="entry name" value="Cyt_P450_sf"/>
</dbReference>
<dbReference type="InterPro" id="IPR017972">
    <property type="entry name" value="Cyt_P450_CS"/>
</dbReference>
<keyword evidence="6" id="KW-0560">Oxidoreductase</keyword>
<dbReference type="AlphaFoldDB" id="A0A9N9LUG0"/>
<evidence type="ECO:0000256" key="3">
    <source>
        <dbReference type="ARBA" id="ARBA00022723"/>
    </source>
</evidence>
<comment type="similarity">
    <text evidence="2 6">Belongs to the cytochrome P450 family.</text>
</comment>
<evidence type="ECO:0000256" key="1">
    <source>
        <dbReference type="ARBA" id="ARBA00001971"/>
    </source>
</evidence>
<proteinExistence type="inferred from homology"/>
<dbReference type="PANTHER" id="PTHR24305:SF232">
    <property type="entry name" value="P450, PUTATIVE (EUROFUNG)-RELATED"/>
    <property type="match status" value="1"/>
</dbReference>
<dbReference type="GO" id="GO:0016705">
    <property type="term" value="F:oxidoreductase activity, acting on paired donors, with incorporation or reduction of molecular oxygen"/>
    <property type="evidence" value="ECO:0007669"/>
    <property type="project" value="InterPro"/>
</dbReference>
<keyword evidence="4 5" id="KW-0408">Iron</keyword>
<dbReference type="EMBL" id="CAJVRM010000283">
    <property type="protein sequence ID" value="CAG8978821.1"/>
    <property type="molecule type" value="Genomic_DNA"/>
</dbReference>
<dbReference type="InterPro" id="IPR050121">
    <property type="entry name" value="Cytochrome_P450_monoxygenase"/>
</dbReference>
<dbReference type="GO" id="GO:0004497">
    <property type="term" value="F:monooxygenase activity"/>
    <property type="evidence" value="ECO:0007669"/>
    <property type="project" value="UniProtKB-KW"/>
</dbReference>
<dbReference type="PANTHER" id="PTHR24305">
    <property type="entry name" value="CYTOCHROME P450"/>
    <property type="match status" value="1"/>
</dbReference>
<feature type="binding site" description="axial binding residue" evidence="5">
    <location>
        <position position="487"/>
    </location>
    <ligand>
        <name>heme</name>
        <dbReference type="ChEBI" id="CHEBI:30413"/>
    </ligand>
    <ligandPart>
        <name>Fe</name>
        <dbReference type="ChEBI" id="CHEBI:18248"/>
    </ligandPart>
</feature>
<keyword evidence="3 5" id="KW-0479">Metal-binding</keyword>
<evidence type="ECO:0000313" key="8">
    <source>
        <dbReference type="Proteomes" id="UP000701801"/>
    </source>
</evidence>
<dbReference type="Pfam" id="PF00067">
    <property type="entry name" value="p450"/>
    <property type="match status" value="1"/>
</dbReference>
<keyword evidence="5 6" id="KW-0349">Heme</keyword>
<dbReference type="GO" id="GO:0005506">
    <property type="term" value="F:iron ion binding"/>
    <property type="evidence" value="ECO:0007669"/>
    <property type="project" value="InterPro"/>
</dbReference>
<dbReference type="Proteomes" id="UP000701801">
    <property type="component" value="Unassembled WGS sequence"/>
</dbReference>
<dbReference type="PROSITE" id="PS00086">
    <property type="entry name" value="CYTOCHROME_P450"/>
    <property type="match status" value="1"/>
</dbReference>
<comment type="caution">
    <text evidence="7">The sequence shown here is derived from an EMBL/GenBank/DDBJ whole genome shotgun (WGS) entry which is preliminary data.</text>
</comment>
<evidence type="ECO:0000313" key="7">
    <source>
        <dbReference type="EMBL" id="CAG8978821.1"/>
    </source>
</evidence>
<protein>
    <submittedName>
        <fullName evidence="7">Uncharacterized protein</fullName>
    </submittedName>
</protein>
<dbReference type="OrthoDB" id="655030at2759"/>
<sequence>MSTQFSVPLCNGIDLAYCPGSMGVIQRLLSLTSRNNLLGLLLALALYYLGSPLKNKESAQLLTRIPGPWYAPFTGLHLRWMFGTGTIWKYASDQHRCHGDIIRLGPRQLWVSDKAAMKDILQKTDLPKVTMYAEISRDRRSPGLFGEIRPEPHKNLKRFLGPAFTVSSVDTLDLFFKDCVQKLLRNYYAIVDSESTPKAAFETDLMRDLHCLALDIMGESAFGKRFGQVDQVFDATKIRTQREKEWFKIPDAISSGLAKRYKSVFVKRFFRRLGLDIEFDWPKEMTRAISTLIDERRTNENRDPNARRDVLQHMLEEGTRPDTGIRISNQDIIDQMSELLPAGSETTSGTIGFLFLELARNPDVRAKLLASLPVLSASDPILDSKTVRKQPTYRYLEACIKENLRMHPVASEMGRRTIKESLQVQGYIIPPHKVVSASYRMLHLDERYWPEPESFWQERWLQRDEREGAPEPDMDAYYPFSAGKHSCIGVNFAMAEIRTASANILSRFDVQEPYYQEIDVCQFITMQFGDGSWKASSERNVPYTFTDFLGLNL</sequence>
<dbReference type="PRINTS" id="PR00385">
    <property type="entry name" value="P450"/>
</dbReference>
<keyword evidence="8" id="KW-1185">Reference proteome</keyword>
<evidence type="ECO:0000256" key="5">
    <source>
        <dbReference type="PIRSR" id="PIRSR602401-1"/>
    </source>
</evidence>
<reference evidence="7" key="1">
    <citation type="submission" date="2021-07" db="EMBL/GenBank/DDBJ databases">
        <authorList>
            <person name="Durling M."/>
        </authorList>
    </citation>
    <scope>NUCLEOTIDE SEQUENCE</scope>
</reference>
<dbReference type="InterPro" id="IPR002401">
    <property type="entry name" value="Cyt_P450_E_grp-I"/>
</dbReference>
<evidence type="ECO:0000256" key="2">
    <source>
        <dbReference type="ARBA" id="ARBA00010617"/>
    </source>
</evidence>
<name>A0A9N9LUG0_9HELO</name>